<keyword evidence="1" id="KW-0479">Metal-binding</keyword>
<dbReference type="PROSITE" id="PS50016">
    <property type="entry name" value="ZF_PHD_2"/>
    <property type="match status" value="1"/>
</dbReference>
<dbReference type="EMBL" id="CARXXK010001012">
    <property type="protein sequence ID" value="CAI6371544.1"/>
    <property type="molecule type" value="Genomic_DNA"/>
</dbReference>
<dbReference type="InterPro" id="IPR019786">
    <property type="entry name" value="Zinc_finger_PHD-type_CS"/>
</dbReference>
<evidence type="ECO:0000313" key="9">
    <source>
        <dbReference type="Proteomes" id="UP001160148"/>
    </source>
</evidence>
<dbReference type="SMART" id="SM00249">
    <property type="entry name" value="PHD"/>
    <property type="match status" value="1"/>
</dbReference>
<keyword evidence="3" id="KW-0862">Zinc</keyword>
<dbReference type="AlphaFoldDB" id="A0AAV0XV66"/>
<dbReference type="InterPro" id="IPR001965">
    <property type="entry name" value="Znf_PHD"/>
</dbReference>
<dbReference type="InterPro" id="IPR013083">
    <property type="entry name" value="Znf_RING/FYVE/PHD"/>
</dbReference>
<keyword evidence="2 4" id="KW-0863">Zinc-finger</keyword>
<evidence type="ECO:0000256" key="6">
    <source>
        <dbReference type="SAM" id="MobiDB-lite"/>
    </source>
</evidence>
<evidence type="ECO:0000256" key="5">
    <source>
        <dbReference type="SAM" id="Coils"/>
    </source>
</evidence>
<feature type="coiled-coil region" evidence="5">
    <location>
        <begin position="88"/>
        <end position="143"/>
    </location>
</feature>
<proteinExistence type="predicted"/>
<dbReference type="InterPro" id="IPR011011">
    <property type="entry name" value="Znf_FYVE_PHD"/>
</dbReference>
<organism evidence="8 9">
    <name type="scientific">Macrosiphum euphorbiae</name>
    <name type="common">potato aphid</name>
    <dbReference type="NCBI Taxonomy" id="13131"/>
    <lineage>
        <taxon>Eukaryota</taxon>
        <taxon>Metazoa</taxon>
        <taxon>Ecdysozoa</taxon>
        <taxon>Arthropoda</taxon>
        <taxon>Hexapoda</taxon>
        <taxon>Insecta</taxon>
        <taxon>Pterygota</taxon>
        <taxon>Neoptera</taxon>
        <taxon>Paraneoptera</taxon>
        <taxon>Hemiptera</taxon>
        <taxon>Sternorrhyncha</taxon>
        <taxon>Aphidomorpha</taxon>
        <taxon>Aphidoidea</taxon>
        <taxon>Aphididae</taxon>
        <taxon>Macrosiphini</taxon>
        <taxon>Macrosiphum</taxon>
    </lineage>
</organism>
<name>A0AAV0XV66_9HEMI</name>
<dbReference type="PROSITE" id="PS01359">
    <property type="entry name" value="ZF_PHD_1"/>
    <property type="match status" value="1"/>
</dbReference>
<feature type="compositionally biased region" description="Polar residues" evidence="6">
    <location>
        <begin position="252"/>
        <end position="263"/>
    </location>
</feature>
<comment type="caution">
    <text evidence="8">The sequence shown here is derived from an EMBL/GenBank/DDBJ whole genome shotgun (WGS) entry which is preliminary data.</text>
</comment>
<accession>A0AAV0XV66</accession>
<dbReference type="Proteomes" id="UP001160148">
    <property type="component" value="Unassembled WGS sequence"/>
</dbReference>
<dbReference type="Gene3D" id="3.30.40.10">
    <property type="entry name" value="Zinc/RING finger domain, C3HC4 (zinc finger)"/>
    <property type="match status" value="1"/>
</dbReference>
<gene>
    <name evidence="8" type="ORF">MEUPH1_LOCUS25539</name>
</gene>
<dbReference type="InterPro" id="IPR019787">
    <property type="entry name" value="Znf_PHD-finger"/>
</dbReference>
<dbReference type="SUPFAM" id="SSF57903">
    <property type="entry name" value="FYVE/PHD zinc finger"/>
    <property type="match status" value="1"/>
</dbReference>
<evidence type="ECO:0000259" key="7">
    <source>
        <dbReference type="PROSITE" id="PS50016"/>
    </source>
</evidence>
<keyword evidence="5" id="KW-0175">Coiled coil</keyword>
<evidence type="ECO:0000256" key="3">
    <source>
        <dbReference type="ARBA" id="ARBA00022833"/>
    </source>
</evidence>
<evidence type="ECO:0000256" key="2">
    <source>
        <dbReference type="ARBA" id="ARBA00022771"/>
    </source>
</evidence>
<keyword evidence="9" id="KW-1185">Reference proteome</keyword>
<dbReference type="GO" id="GO:0008270">
    <property type="term" value="F:zinc ion binding"/>
    <property type="evidence" value="ECO:0007669"/>
    <property type="project" value="UniProtKB-KW"/>
</dbReference>
<feature type="domain" description="PHD-type" evidence="7">
    <location>
        <begin position="1"/>
        <end position="57"/>
    </location>
</feature>
<evidence type="ECO:0000256" key="1">
    <source>
        <dbReference type="ARBA" id="ARBA00022723"/>
    </source>
</evidence>
<evidence type="ECO:0000256" key="4">
    <source>
        <dbReference type="PROSITE-ProRule" id="PRU00146"/>
    </source>
</evidence>
<feature type="region of interest" description="Disordered" evidence="6">
    <location>
        <begin position="235"/>
        <end position="263"/>
    </location>
</feature>
<reference evidence="8 9" key="1">
    <citation type="submission" date="2023-01" db="EMBL/GenBank/DDBJ databases">
        <authorList>
            <person name="Whitehead M."/>
        </authorList>
    </citation>
    <scope>NUCLEOTIDE SEQUENCE [LARGE SCALE GENOMIC DNA]</scope>
</reference>
<evidence type="ECO:0000313" key="8">
    <source>
        <dbReference type="EMBL" id="CAI6371544.1"/>
    </source>
</evidence>
<feature type="compositionally biased region" description="Basic residues" evidence="6">
    <location>
        <begin position="235"/>
        <end position="251"/>
    </location>
</feature>
<protein>
    <recommendedName>
        <fullName evidence="7">PHD-type domain-containing protein</fullName>
    </recommendedName>
</protein>
<sequence>MSNCSKCKDTLISEDEIVCSECDSKYHFTCGGLNTLSFQKLSKNTKNRWVCNVCKYKWDISKKNMDTKSTDFTLQDLANSVKFMSEKFDDFNGTVNKLLEEMKEIRKKNTQLYENNKRLSQDIENLKYRLDSIEQNNLDATIEIIGIPKVTNEKCTDTVTKLATILNTVITVEEAYRVPITINGEHKIIARLAKPGMKNAIIANCKQNKTLKLSNINPELSNDKRLYINQHLTKHKKQLHGKARPQQKKKFTNTYGSTKTQRF</sequence>